<accession>D3SZ73</accession>
<evidence type="ECO:0000313" key="4">
    <source>
        <dbReference type="EMBL" id="ELY31301.1"/>
    </source>
</evidence>
<proteinExistence type="predicted"/>
<dbReference type="GeneID" id="8825565"/>
<evidence type="ECO:0000313" key="6">
    <source>
        <dbReference type="Proteomes" id="UP000011543"/>
    </source>
</evidence>
<dbReference type="EMBL" id="CP001932">
    <property type="protein sequence ID" value="ADD06265.1"/>
    <property type="molecule type" value="Genomic_DNA"/>
</dbReference>
<sequence>MTTHTETERSDSRDRTGRDPATRVVVSYPEDLSEWGRFQVEKPSFRAFLRKTRDHAREGDEWEEFVGVGCCGNSLDVPLRVESIEGGTAINEHTEISYTVREACGIQGSWRVQSKGGPNQA</sequence>
<dbReference type="EMBL" id="AOHS01000027">
    <property type="protein sequence ID" value="ELY31301.1"/>
    <property type="molecule type" value="Genomic_DNA"/>
</dbReference>
<dbReference type="STRING" id="547559.Nmag_2709"/>
<reference evidence="4 6" key="3">
    <citation type="journal article" date="2014" name="PLoS Genet.">
        <title>Phylogenetically driven sequencing of extremely halophilic archaea reveals strategies for static and dynamic osmo-response.</title>
        <authorList>
            <person name="Becker E.A."/>
            <person name="Seitzer P.M."/>
            <person name="Tritt A."/>
            <person name="Larsen D."/>
            <person name="Krusor M."/>
            <person name="Yao A.I."/>
            <person name="Wu D."/>
            <person name="Madern D."/>
            <person name="Eisen J.A."/>
            <person name="Darling A.E."/>
            <person name="Facciotti M.T."/>
        </authorList>
    </citation>
    <scope>NUCLEOTIDE SEQUENCE [LARGE SCALE GENOMIC DNA]</scope>
    <source>
        <strain evidence="6">ATCC 43099 / DSM 3394 / CCM 3739 / CIP 104546 / IAM 13178 / JCM 8861 / NBRC 102185 / NCIMB 2190 / MS3</strain>
        <strain evidence="4">MS-3</strain>
    </source>
</reference>
<feature type="region of interest" description="Disordered" evidence="1">
    <location>
        <begin position="1"/>
        <end position="22"/>
    </location>
</feature>
<dbReference type="PATRIC" id="fig|547559.17.peg.1331"/>
<feature type="compositionally biased region" description="Basic and acidic residues" evidence="1">
    <location>
        <begin position="1"/>
        <end position="21"/>
    </location>
</feature>
<dbReference type="eggNOG" id="arCOG08961">
    <property type="taxonomic scope" value="Archaea"/>
</dbReference>
<feature type="domain" description="DUF7968" evidence="2">
    <location>
        <begin position="18"/>
        <end position="120"/>
    </location>
</feature>
<name>D3SZ73_NATMM</name>
<reference evidence="3" key="4">
    <citation type="submission" date="2016-09" db="EMBL/GenBank/DDBJ databases">
        <authorList>
            <person name="Pfeiffer F."/>
        </authorList>
    </citation>
    <scope>NUCLEOTIDE SEQUENCE</scope>
    <source>
        <strain evidence="3">ATCC 43099</strain>
    </source>
</reference>
<evidence type="ECO:0000313" key="5">
    <source>
        <dbReference type="Proteomes" id="UP000001879"/>
    </source>
</evidence>
<dbReference type="AlphaFoldDB" id="D3SZ73"/>
<dbReference type="Pfam" id="PF25922">
    <property type="entry name" value="DUF7968"/>
    <property type="match status" value="1"/>
</dbReference>
<dbReference type="PaxDb" id="547559-Nmag_2709"/>
<dbReference type="HOGENOM" id="CLU_144578_0_0_2"/>
<reference evidence="5" key="1">
    <citation type="submission" date="2010-02" db="EMBL/GenBank/DDBJ databases">
        <title>Complete sequence of chromosome of Natrialba magadii ATCC 43099.</title>
        <authorList>
            <consortium name="US DOE Joint Genome Institute"/>
            <person name="Lucas S."/>
            <person name="Copeland A."/>
            <person name="Lapidus A."/>
            <person name="Cheng J.-F."/>
            <person name="Bruce D."/>
            <person name="Goodwin L."/>
            <person name="Pitluck S."/>
            <person name="Davenport K."/>
            <person name="Saunders E."/>
            <person name="Detter J.C."/>
            <person name="Han C."/>
            <person name="Tapia R."/>
            <person name="Land M."/>
            <person name="Hauser L."/>
            <person name="Kyrpides N."/>
            <person name="Mikhailova N."/>
            <person name="De Castro R.E."/>
            <person name="Maupin-Furlow J.A."/>
            <person name="Woyke T."/>
        </authorList>
    </citation>
    <scope>NUCLEOTIDE SEQUENCE [LARGE SCALE GENOMIC DNA]</scope>
    <source>
        <strain evidence="5">ATCC 43099 / DSM 3394 / CCM 3739 / CIP 104546 / IAM 13178 / JCM 8861 / NBRC 102185 / NCIMB 2190 / MS3</strain>
    </source>
</reference>
<evidence type="ECO:0000256" key="1">
    <source>
        <dbReference type="SAM" id="MobiDB-lite"/>
    </source>
</evidence>
<keyword evidence="5" id="KW-1185">Reference proteome</keyword>
<gene>
    <name evidence="3" type="ordered locus">Nmag_2709</name>
    <name evidence="4" type="ORF">C500_06856</name>
</gene>
<organism evidence="3 5">
    <name type="scientific">Natrialba magadii (strain ATCC 43099 / DSM 3394 / CCM 3739 / CIP 104546 / IAM 13178 / JCM 8861 / NBRC 102185 / NCIMB 2190 / MS3)</name>
    <name type="common">Natronobacterium magadii</name>
    <dbReference type="NCBI Taxonomy" id="547559"/>
    <lineage>
        <taxon>Archaea</taxon>
        <taxon>Methanobacteriati</taxon>
        <taxon>Methanobacteriota</taxon>
        <taxon>Stenosarchaea group</taxon>
        <taxon>Halobacteria</taxon>
        <taxon>Halobacteriales</taxon>
        <taxon>Natrialbaceae</taxon>
        <taxon>Natrialba</taxon>
    </lineage>
</organism>
<evidence type="ECO:0000259" key="2">
    <source>
        <dbReference type="Pfam" id="PF25922"/>
    </source>
</evidence>
<reference evidence="3 5" key="2">
    <citation type="journal article" date="2012" name="BMC Genomics">
        <title>A comparative genomics perspective on the genetic content of the alkaliphilic haloarchaeon Natrialba magadii ATCC 43099T.</title>
        <authorList>
            <person name="Siddaramappa S."/>
            <person name="Challacombe J.F."/>
            <person name="Decastro R.E."/>
            <person name="Pfeiffer F."/>
            <person name="Sastre D.E."/>
            <person name="Gimenez M.I."/>
            <person name="Paggi R.A."/>
            <person name="Detter J.C."/>
            <person name="Davenport K.W."/>
            <person name="Goodwin L.A."/>
            <person name="Kyrpides N."/>
            <person name="Tapia R."/>
            <person name="Pitluck S."/>
            <person name="Lucas S."/>
            <person name="Woyke T."/>
            <person name="Maupin-Furlow J.A."/>
        </authorList>
    </citation>
    <scope>NUCLEOTIDE SEQUENCE [LARGE SCALE GENOMIC DNA]</scope>
    <source>
        <strain evidence="3">ATCC 43099</strain>
        <strain evidence="5">ATCC 43099 / DSM 3394 / CCM 3739 / CIP 104546 / IAM 13178 / JCM 8861 / NBRC 102185 / NCIMB 2190 / MS3</strain>
    </source>
</reference>
<evidence type="ECO:0000313" key="3">
    <source>
        <dbReference type="EMBL" id="ADD06265.1"/>
    </source>
</evidence>
<dbReference type="Proteomes" id="UP000011543">
    <property type="component" value="Unassembled WGS sequence"/>
</dbReference>
<protein>
    <recommendedName>
        <fullName evidence="2">DUF7968 domain-containing protein</fullName>
    </recommendedName>
</protein>
<dbReference type="RefSeq" id="WP_004215036.1">
    <property type="nucleotide sequence ID" value="NC_013922.1"/>
</dbReference>
<dbReference type="OrthoDB" id="239888at2157"/>
<dbReference type="Proteomes" id="UP000001879">
    <property type="component" value="Chromosome"/>
</dbReference>
<dbReference type="InterPro" id="IPR058274">
    <property type="entry name" value="DUF7968"/>
</dbReference>
<dbReference type="KEGG" id="nmg:Nmag_2709"/>